<organism evidence="1">
    <name type="scientific">Rhizophora mucronata</name>
    <name type="common">Asiatic mangrove</name>
    <dbReference type="NCBI Taxonomy" id="61149"/>
    <lineage>
        <taxon>Eukaryota</taxon>
        <taxon>Viridiplantae</taxon>
        <taxon>Streptophyta</taxon>
        <taxon>Embryophyta</taxon>
        <taxon>Tracheophyta</taxon>
        <taxon>Spermatophyta</taxon>
        <taxon>Magnoliopsida</taxon>
        <taxon>eudicotyledons</taxon>
        <taxon>Gunneridae</taxon>
        <taxon>Pentapetalae</taxon>
        <taxon>rosids</taxon>
        <taxon>fabids</taxon>
        <taxon>Malpighiales</taxon>
        <taxon>Rhizophoraceae</taxon>
        <taxon>Rhizophora</taxon>
    </lineage>
</organism>
<accession>A0A2P2PKX4</accession>
<evidence type="ECO:0000313" key="1">
    <source>
        <dbReference type="EMBL" id="MBX55396.1"/>
    </source>
</evidence>
<dbReference type="EMBL" id="GGEC01074912">
    <property type="protein sequence ID" value="MBX55396.1"/>
    <property type="molecule type" value="Transcribed_RNA"/>
</dbReference>
<name>A0A2P2PKX4_RHIMU</name>
<protein>
    <submittedName>
        <fullName evidence="1">Uncharacterized protein</fullName>
    </submittedName>
</protein>
<reference evidence="1" key="1">
    <citation type="submission" date="2018-02" db="EMBL/GenBank/DDBJ databases">
        <title>Rhizophora mucronata_Transcriptome.</title>
        <authorList>
            <person name="Meera S.P."/>
            <person name="Sreeshan A."/>
            <person name="Augustine A."/>
        </authorList>
    </citation>
    <scope>NUCLEOTIDE SEQUENCE</scope>
    <source>
        <tissue evidence="1">Leaf</tissue>
    </source>
</reference>
<proteinExistence type="predicted"/>
<sequence>MIKLVAIPK</sequence>